<feature type="region of interest" description="Disordered" evidence="1">
    <location>
        <begin position="17"/>
        <end position="38"/>
    </location>
</feature>
<evidence type="ECO:0000313" key="3">
    <source>
        <dbReference type="Proteomes" id="UP000198802"/>
    </source>
</evidence>
<evidence type="ECO:0000313" key="2">
    <source>
        <dbReference type="EMBL" id="CUU55203.1"/>
    </source>
</evidence>
<dbReference type="EMBL" id="FAOZ01000004">
    <property type="protein sequence ID" value="CUU55203.1"/>
    <property type="molecule type" value="Genomic_DNA"/>
</dbReference>
<dbReference type="AlphaFoldDB" id="A0A0S4QI93"/>
<organism evidence="2 3">
    <name type="scientific">Parafrankia irregularis</name>
    <dbReference type="NCBI Taxonomy" id="795642"/>
    <lineage>
        <taxon>Bacteria</taxon>
        <taxon>Bacillati</taxon>
        <taxon>Actinomycetota</taxon>
        <taxon>Actinomycetes</taxon>
        <taxon>Frankiales</taxon>
        <taxon>Frankiaceae</taxon>
        <taxon>Parafrankia</taxon>
    </lineage>
</organism>
<accession>A0A0S4QI93</accession>
<reference evidence="3" key="1">
    <citation type="submission" date="2015-11" db="EMBL/GenBank/DDBJ databases">
        <authorList>
            <person name="Varghese N."/>
        </authorList>
    </citation>
    <scope>NUCLEOTIDE SEQUENCE [LARGE SCALE GENOMIC DNA]</scope>
    <source>
        <strain evidence="3">DSM 45899</strain>
    </source>
</reference>
<sequence length="38" mass="4020">MRFRIVAVTTRRPVGIVEGHAPGPATDTIATRTSGLDV</sequence>
<evidence type="ECO:0000256" key="1">
    <source>
        <dbReference type="SAM" id="MobiDB-lite"/>
    </source>
</evidence>
<feature type="compositionally biased region" description="Polar residues" evidence="1">
    <location>
        <begin position="28"/>
        <end position="38"/>
    </location>
</feature>
<name>A0A0S4QI93_9ACTN</name>
<dbReference type="Proteomes" id="UP000198802">
    <property type="component" value="Unassembled WGS sequence"/>
</dbReference>
<proteinExistence type="predicted"/>
<gene>
    <name evidence="2" type="ORF">Ga0074812_104284</name>
</gene>
<protein>
    <submittedName>
        <fullName evidence="2">Uncharacterized protein</fullName>
    </submittedName>
</protein>
<keyword evidence="3" id="KW-1185">Reference proteome</keyword>